<dbReference type="Proteomes" id="UP000031778">
    <property type="component" value="Chromosome"/>
</dbReference>
<dbReference type="RefSeq" id="WP_044584641.1">
    <property type="nucleotide sequence ID" value="NZ_CP007512.1"/>
</dbReference>
<dbReference type="Pfam" id="PF22481">
    <property type="entry name" value="DUF6985"/>
    <property type="match status" value="1"/>
</dbReference>
<evidence type="ECO:0000259" key="1">
    <source>
        <dbReference type="Pfam" id="PF22481"/>
    </source>
</evidence>
<dbReference type="AlphaFoldDB" id="A0A9W3PRI6"/>
<evidence type="ECO:0000313" key="3">
    <source>
        <dbReference type="Proteomes" id="UP000031778"/>
    </source>
</evidence>
<protein>
    <recommendedName>
        <fullName evidence="1">DUF6985 domain-containing protein</fullName>
    </recommendedName>
</protein>
<name>A0A9W3PRI6_9BACI</name>
<organism evidence="2 3">
    <name type="scientific">Bacillus bombysepticus str. Wang</name>
    <dbReference type="NCBI Taxonomy" id="1330043"/>
    <lineage>
        <taxon>Bacteria</taxon>
        <taxon>Bacillati</taxon>
        <taxon>Bacillota</taxon>
        <taxon>Bacilli</taxon>
        <taxon>Bacillales</taxon>
        <taxon>Bacillaceae</taxon>
        <taxon>Bacillus</taxon>
        <taxon>Bacillus cereus group</taxon>
    </lineage>
</organism>
<accession>A0A9W3PRI6</accession>
<gene>
    <name evidence="2" type="ORF">CY96_15115</name>
</gene>
<keyword evidence="3" id="KW-1185">Reference proteome</keyword>
<dbReference type="KEGG" id="bby:CY96_15115"/>
<reference evidence="2 3" key="1">
    <citation type="submission" date="2014-03" db="EMBL/GenBank/DDBJ databases">
        <title>The Complete Genome Sequence of Bacillus bombyseptieus.</title>
        <authorList>
            <person name="Cheng T."/>
            <person name="Lin P."/>
            <person name="Jin S."/>
            <person name="Wu Y."/>
            <person name="Fu B."/>
            <person name="Long R."/>
            <person name="Liu D."/>
            <person name="Guo Y."/>
            <person name="Peng L."/>
            <person name="Xia Q."/>
        </authorList>
    </citation>
    <scope>NUCLEOTIDE SEQUENCE [LARGE SCALE GENOMIC DNA]</scope>
    <source>
        <strain evidence="3">wang</strain>
    </source>
</reference>
<evidence type="ECO:0000313" key="2">
    <source>
        <dbReference type="EMBL" id="AHX19271.1"/>
    </source>
</evidence>
<dbReference type="InterPro" id="IPR054254">
    <property type="entry name" value="DUF6985"/>
</dbReference>
<sequence length="155" mass="17960">MRVNDSVFGEIEYNYAWGKRMPITFIGNVTEIDLMIDGEEDEMFDEGQYVAYQSLIKNWEEVQISLLQSILDYYKQRRCELGYDIGVQENYPLVETTDQILEMIGLEGIVVPYADITEGREVGITFNCTWDIENGVGVRLLNEKVMEVGYQDIIF</sequence>
<dbReference type="EMBL" id="CP007512">
    <property type="protein sequence ID" value="AHX19271.1"/>
    <property type="molecule type" value="Genomic_DNA"/>
</dbReference>
<proteinExistence type="predicted"/>
<feature type="domain" description="DUF6985" evidence="1">
    <location>
        <begin position="7"/>
        <end position="154"/>
    </location>
</feature>